<dbReference type="InterPro" id="IPR008972">
    <property type="entry name" value="Cupredoxin"/>
</dbReference>
<gene>
    <name evidence="3" type="ORF">EDM52_09785</name>
</gene>
<dbReference type="AlphaFoldDB" id="A0A3M8CFL2"/>
<feature type="domain" description="EfeO-type cupredoxin-like" evidence="2">
    <location>
        <begin position="16"/>
        <end position="123"/>
    </location>
</feature>
<comment type="caution">
    <text evidence="3">The sequence shown here is derived from an EMBL/GenBank/DDBJ whole genome shotgun (WGS) entry which is preliminary data.</text>
</comment>
<reference evidence="3 4" key="1">
    <citation type="submission" date="2018-10" db="EMBL/GenBank/DDBJ databases">
        <title>Phylogenomics of Brevibacillus.</title>
        <authorList>
            <person name="Dunlap C."/>
        </authorList>
    </citation>
    <scope>NUCLEOTIDE SEQUENCE [LARGE SCALE GENOMIC DNA]</scope>
    <source>
        <strain evidence="3 4">JCM 12215</strain>
    </source>
</reference>
<accession>A0A3M8CFL2</accession>
<dbReference type="OrthoDB" id="2376044at2"/>
<dbReference type="EMBL" id="RHHR01000014">
    <property type="protein sequence ID" value="RNB74542.1"/>
    <property type="molecule type" value="Genomic_DNA"/>
</dbReference>
<dbReference type="InterPro" id="IPR028096">
    <property type="entry name" value="EfeO_Cupredoxin"/>
</dbReference>
<dbReference type="Proteomes" id="UP000282028">
    <property type="component" value="Unassembled WGS sequence"/>
</dbReference>
<keyword evidence="1" id="KW-0472">Membrane</keyword>
<evidence type="ECO:0000256" key="1">
    <source>
        <dbReference type="SAM" id="Phobius"/>
    </source>
</evidence>
<protein>
    <submittedName>
        <fullName evidence="3">Cupredoxin domain-containing protein</fullName>
    </submittedName>
</protein>
<sequence>MSVQRFRQLRYPLIALAVIIGLVALHHYYRLHTTFASAARNQTVTISSAGFLPNRITVREGELVSLMIVNTDLKPHNLAIREMNVSSSELKPSQSTLLQFAARKKGEYPFVSDAPGYPETGYQGLLVIE</sequence>
<evidence type="ECO:0000259" key="2">
    <source>
        <dbReference type="Pfam" id="PF13473"/>
    </source>
</evidence>
<proteinExistence type="predicted"/>
<dbReference type="Gene3D" id="2.60.40.420">
    <property type="entry name" value="Cupredoxins - blue copper proteins"/>
    <property type="match status" value="1"/>
</dbReference>
<feature type="transmembrane region" description="Helical" evidence="1">
    <location>
        <begin position="12"/>
        <end position="29"/>
    </location>
</feature>
<evidence type="ECO:0000313" key="3">
    <source>
        <dbReference type="EMBL" id="RNB74542.1"/>
    </source>
</evidence>
<dbReference type="SUPFAM" id="SSF49503">
    <property type="entry name" value="Cupredoxins"/>
    <property type="match status" value="1"/>
</dbReference>
<evidence type="ECO:0000313" key="4">
    <source>
        <dbReference type="Proteomes" id="UP000282028"/>
    </source>
</evidence>
<dbReference type="RefSeq" id="WP_122908827.1">
    <property type="nucleotide sequence ID" value="NZ_CBCSBE010000006.1"/>
</dbReference>
<keyword evidence="1" id="KW-0812">Transmembrane</keyword>
<organism evidence="3 4">
    <name type="scientific">Brevibacillus invocatus</name>
    <dbReference type="NCBI Taxonomy" id="173959"/>
    <lineage>
        <taxon>Bacteria</taxon>
        <taxon>Bacillati</taxon>
        <taxon>Bacillota</taxon>
        <taxon>Bacilli</taxon>
        <taxon>Bacillales</taxon>
        <taxon>Paenibacillaceae</taxon>
        <taxon>Brevibacillus</taxon>
    </lineage>
</organism>
<name>A0A3M8CFL2_9BACL</name>
<keyword evidence="1" id="KW-1133">Transmembrane helix</keyword>
<dbReference type="Pfam" id="PF13473">
    <property type="entry name" value="Cupredoxin_1"/>
    <property type="match status" value="1"/>
</dbReference>
<keyword evidence="4" id="KW-1185">Reference proteome</keyword>